<dbReference type="GO" id="GO:0005829">
    <property type="term" value="C:cytosol"/>
    <property type="evidence" value="ECO:0007669"/>
    <property type="project" value="TreeGrafter"/>
</dbReference>
<comment type="caution">
    <text evidence="4">The sequence shown here is derived from an EMBL/GenBank/DDBJ whole genome shotgun (WGS) entry which is preliminary data.</text>
</comment>
<dbReference type="Pfam" id="PF01063">
    <property type="entry name" value="Aminotran_4"/>
    <property type="match status" value="1"/>
</dbReference>
<dbReference type="PANTHER" id="PTHR42743:SF10">
    <property type="entry name" value="D-ALANINE AMINOTRANSFERASE"/>
    <property type="match status" value="1"/>
</dbReference>
<dbReference type="GO" id="GO:0046394">
    <property type="term" value="P:carboxylic acid biosynthetic process"/>
    <property type="evidence" value="ECO:0007669"/>
    <property type="project" value="UniProtKB-ARBA"/>
</dbReference>
<protein>
    <submittedName>
        <fullName evidence="4">Cytochrome C550</fullName>
    </submittedName>
</protein>
<accession>A0A106BQX7</accession>
<keyword evidence="5" id="KW-1185">Reference proteome</keyword>
<dbReference type="SUPFAM" id="SSF56752">
    <property type="entry name" value="D-aminoacid aminotransferase-like PLP-dependent enzymes"/>
    <property type="match status" value="1"/>
</dbReference>
<dbReference type="PANTHER" id="PTHR42743">
    <property type="entry name" value="AMINO-ACID AMINOTRANSFERASE"/>
    <property type="match status" value="1"/>
</dbReference>
<dbReference type="Gene3D" id="3.20.10.10">
    <property type="entry name" value="D-amino Acid Aminotransferase, subunit A, domain 2"/>
    <property type="match status" value="1"/>
</dbReference>
<comment type="cofactor">
    <cofactor evidence="1">
        <name>pyridoxal 5'-phosphate</name>
        <dbReference type="ChEBI" id="CHEBI:597326"/>
    </cofactor>
</comment>
<dbReference type="RefSeq" id="WP_059753332.1">
    <property type="nucleotide sequence ID" value="NZ_LDUG01000018.1"/>
</dbReference>
<dbReference type="Gene3D" id="3.30.470.10">
    <property type="match status" value="1"/>
</dbReference>
<dbReference type="GO" id="GO:0003824">
    <property type="term" value="F:catalytic activity"/>
    <property type="evidence" value="ECO:0007669"/>
    <property type="project" value="InterPro"/>
</dbReference>
<organism evidence="4 5">
    <name type="scientific">Thiobacillus denitrificans</name>
    <dbReference type="NCBI Taxonomy" id="36861"/>
    <lineage>
        <taxon>Bacteria</taxon>
        <taxon>Pseudomonadati</taxon>
        <taxon>Pseudomonadota</taxon>
        <taxon>Betaproteobacteria</taxon>
        <taxon>Nitrosomonadales</taxon>
        <taxon>Thiobacillaceae</taxon>
        <taxon>Thiobacillus</taxon>
    </lineage>
</organism>
<dbReference type="InterPro" id="IPR001544">
    <property type="entry name" value="Aminotrans_IV"/>
</dbReference>
<dbReference type="InterPro" id="IPR050571">
    <property type="entry name" value="Class-IV_PLP-Dep_Aminotrnsfr"/>
</dbReference>
<dbReference type="InterPro" id="IPR036038">
    <property type="entry name" value="Aminotransferase-like"/>
</dbReference>
<dbReference type="AlphaFoldDB" id="A0A106BQX7"/>
<gene>
    <name evidence="4" type="ORF">ABW22_06200</name>
</gene>
<evidence type="ECO:0000256" key="2">
    <source>
        <dbReference type="ARBA" id="ARBA00009320"/>
    </source>
</evidence>
<sequence length="282" mass="30842">MSVYLNGQFLPLAEAKVSVLDRGFIFGDGVYELVPVYSKKPFRLDEHLRRLQGSLDGIRLANPHATDEWRELILRLIDLQDFADQSLYLQVTRGVASRDHAFPKGVPPTVFMFAQPLVTATPAQKAAGVCAVSAVDNRWLRCNIKAISLLANILLRQQAVDVDCAETVMLRDGFLTEGAASNIFVVKDGVLRAPPPSNLMLTGVTYDVVLELAAANGIPHEVRAITEAEVRVADELWMTSSTKEIMAIVKLDGAPVGAGVPGPLAQRMDGLYQTFKQQVMRA</sequence>
<evidence type="ECO:0000256" key="3">
    <source>
        <dbReference type="ARBA" id="ARBA00022898"/>
    </source>
</evidence>
<proteinExistence type="inferred from homology"/>
<dbReference type="FunFam" id="3.20.10.10:FF:000002">
    <property type="entry name" value="D-alanine aminotransferase"/>
    <property type="match status" value="1"/>
</dbReference>
<dbReference type="InterPro" id="IPR043131">
    <property type="entry name" value="BCAT-like_N"/>
</dbReference>
<name>A0A106BQX7_THIDE</name>
<dbReference type="PATRIC" id="fig|36861.3.peg.705"/>
<evidence type="ECO:0000256" key="1">
    <source>
        <dbReference type="ARBA" id="ARBA00001933"/>
    </source>
</evidence>
<dbReference type="Proteomes" id="UP000064243">
    <property type="component" value="Unassembled WGS sequence"/>
</dbReference>
<dbReference type="STRING" id="1123392.GCA_000376425_00810"/>
<dbReference type="OrthoDB" id="9805628at2"/>
<keyword evidence="3" id="KW-0663">Pyridoxal phosphate</keyword>
<comment type="similarity">
    <text evidence="2">Belongs to the class-IV pyridoxal-phosphate-dependent aminotransferase family.</text>
</comment>
<dbReference type="InterPro" id="IPR043132">
    <property type="entry name" value="BCAT-like_C"/>
</dbReference>
<dbReference type="CDD" id="cd01558">
    <property type="entry name" value="D-AAT_like"/>
    <property type="match status" value="1"/>
</dbReference>
<reference evidence="4 5" key="1">
    <citation type="journal article" date="2015" name="Appl. Environ. Microbiol.">
        <title>Aerobic and Anaerobic Thiosulfate Oxidation by a Cold-Adapted, Subglacial Chemoautotroph.</title>
        <authorList>
            <person name="Harrold Z.R."/>
            <person name="Skidmore M.L."/>
            <person name="Hamilton T.L."/>
            <person name="Desch L."/>
            <person name="Amada K."/>
            <person name="van Gelder W."/>
            <person name="Glover K."/>
            <person name="Roden E.E."/>
            <person name="Boyd E.S."/>
        </authorList>
    </citation>
    <scope>NUCLEOTIDE SEQUENCE [LARGE SCALE GENOMIC DNA]</scope>
    <source>
        <strain evidence="4 5">RG</strain>
    </source>
</reference>
<dbReference type="GO" id="GO:0008652">
    <property type="term" value="P:amino acid biosynthetic process"/>
    <property type="evidence" value="ECO:0007669"/>
    <property type="project" value="UniProtKB-ARBA"/>
</dbReference>
<dbReference type="EMBL" id="LDUG01000018">
    <property type="protein sequence ID" value="KVW97001.1"/>
    <property type="molecule type" value="Genomic_DNA"/>
</dbReference>
<evidence type="ECO:0000313" key="4">
    <source>
        <dbReference type="EMBL" id="KVW97001.1"/>
    </source>
</evidence>
<evidence type="ECO:0000313" key="5">
    <source>
        <dbReference type="Proteomes" id="UP000064243"/>
    </source>
</evidence>